<feature type="compositionally biased region" description="Low complexity" evidence="1">
    <location>
        <begin position="150"/>
        <end position="162"/>
    </location>
</feature>
<dbReference type="CDD" id="cd00093">
    <property type="entry name" value="HTH_XRE"/>
    <property type="match status" value="1"/>
</dbReference>
<evidence type="ECO:0000259" key="2">
    <source>
        <dbReference type="PROSITE" id="PS50943"/>
    </source>
</evidence>
<reference evidence="3 4" key="2">
    <citation type="submission" date="2019-01" db="EMBL/GenBank/DDBJ databases">
        <title>Hymenobacter humicola sp. nov., isolated from soils in Antarctica.</title>
        <authorList>
            <person name="Sedlacek I."/>
            <person name="Holochova P."/>
            <person name="Kralova S."/>
            <person name="Pantucek R."/>
            <person name="Stankova E."/>
            <person name="Vrbovska V."/>
            <person name="Kristofova L."/>
            <person name="Svec P."/>
            <person name="Busse H.-J."/>
        </authorList>
    </citation>
    <scope>NUCLEOTIDE SEQUENCE [LARGE SCALE GENOMIC DNA]</scope>
    <source>
        <strain evidence="3 4">CCM 8852</strain>
    </source>
</reference>
<keyword evidence="4" id="KW-1185">Reference proteome</keyword>
<dbReference type="InterPro" id="IPR001387">
    <property type="entry name" value="Cro/C1-type_HTH"/>
</dbReference>
<evidence type="ECO:0000313" key="3">
    <source>
        <dbReference type="EMBL" id="RIY13447.1"/>
    </source>
</evidence>
<feature type="compositionally biased region" description="Pro residues" evidence="1">
    <location>
        <begin position="163"/>
        <end position="177"/>
    </location>
</feature>
<name>A0A418R7J0_9BACT</name>
<dbReference type="SUPFAM" id="SSF47413">
    <property type="entry name" value="lambda repressor-like DNA-binding domains"/>
    <property type="match status" value="1"/>
</dbReference>
<sequence length="214" mass="21960">MLDRIRELLAARELSSTQFADTIGVSRPVVSHILSGRNKPSLEVVQKILAAFPDLALPWLLNGEGPMVAPATAPLPPAEPAAPSASTRRPLAPVAAPELVALPVRPPEAHYEPEAVASGDAPAALRTPVPMQAPATAPRVAFPPASGQEAQPAQLSPGAAPAPAAPVKPVGPAPAPPAGAALAQALATPGKHIRRIVIFYQDGTFADYQPETNS</sequence>
<dbReference type="Gene3D" id="1.10.260.40">
    <property type="entry name" value="lambda repressor-like DNA-binding domains"/>
    <property type="match status" value="1"/>
</dbReference>
<reference evidence="3 4" key="1">
    <citation type="submission" date="2018-09" db="EMBL/GenBank/DDBJ databases">
        <authorList>
            <person name="Zeman M."/>
            <person name="Pardy F."/>
        </authorList>
    </citation>
    <scope>NUCLEOTIDE SEQUENCE [LARGE SCALE GENOMIC DNA]</scope>
    <source>
        <strain evidence="3 4">CCM 8852</strain>
    </source>
</reference>
<accession>A0A418R7J0</accession>
<dbReference type="AlphaFoldDB" id="A0A418R7J0"/>
<dbReference type="GO" id="GO:0003677">
    <property type="term" value="F:DNA binding"/>
    <property type="evidence" value="ECO:0007669"/>
    <property type="project" value="InterPro"/>
</dbReference>
<evidence type="ECO:0000313" key="4">
    <source>
        <dbReference type="Proteomes" id="UP000284250"/>
    </source>
</evidence>
<feature type="region of interest" description="Disordered" evidence="1">
    <location>
        <begin position="136"/>
        <end position="178"/>
    </location>
</feature>
<comment type="caution">
    <text evidence="3">The sequence shown here is derived from an EMBL/GenBank/DDBJ whole genome shotgun (WGS) entry which is preliminary data.</text>
</comment>
<dbReference type="Proteomes" id="UP000284250">
    <property type="component" value="Unassembled WGS sequence"/>
</dbReference>
<protein>
    <submittedName>
        <fullName evidence="3">XRE family transcriptional regulator</fullName>
    </submittedName>
</protein>
<gene>
    <name evidence="3" type="ORF">D0T11_03145</name>
</gene>
<dbReference type="SMART" id="SM00530">
    <property type="entry name" value="HTH_XRE"/>
    <property type="match status" value="1"/>
</dbReference>
<feature type="domain" description="HTH cro/C1-type" evidence="2">
    <location>
        <begin position="5"/>
        <end position="60"/>
    </location>
</feature>
<dbReference type="EMBL" id="QYCN01000003">
    <property type="protein sequence ID" value="RIY13447.1"/>
    <property type="molecule type" value="Genomic_DNA"/>
</dbReference>
<dbReference type="Pfam" id="PF01381">
    <property type="entry name" value="HTH_3"/>
    <property type="match status" value="1"/>
</dbReference>
<dbReference type="RefSeq" id="WP_119654328.1">
    <property type="nucleotide sequence ID" value="NZ_JBHUOI010000002.1"/>
</dbReference>
<dbReference type="InterPro" id="IPR010982">
    <property type="entry name" value="Lambda_DNA-bd_dom_sf"/>
</dbReference>
<dbReference type="PROSITE" id="PS50943">
    <property type="entry name" value="HTH_CROC1"/>
    <property type="match status" value="1"/>
</dbReference>
<evidence type="ECO:0000256" key="1">
    <source>
        <dbReference type="SAM" id="MobiDB-lite"/>
    </source>
</evidence>
<proteinExistence type="predicted"/>
<dbReference type="OrthoDB" id="1034290at2"/>
<organism evidence="3 4">
    <name type="scientific">Hymenobacter rubripertinctus</name>
    <dbReference type="NCBI Taxonomy" id="2029981"/>
    <lineage>
        <taxon>Bacteria</taxon>
        <taxon>Pseudomonadati</taxon>
        <taxon>Bacteroidota</taxon>
        <taxon>Cytophagia</taxon>
        <taxon>Cytophagales</taxon>
        <taxon>Hymenobacteraceae</taxon>
        <taxon>Hymenobacter</taxon>
    </lineage>
</organism>